<dbReference type="Proteomes" id="UP000886381">
    <property type="component" value="Unassembled WGS sequence"/>
</dbReference>
<name>A0A7V0LTU4_UNCW3</name>
<dbReference type="PANTHER" id="PTHR45138:SF9">
    <property type="entry name" value="DIGUANYLATE CYCLASE DGCM-RELATED"/>
    <property type="match status" value="1"/>
</dbReference>
<dbReference type="EMBL" id="DRDR01000078">
    <property type="protein sequence ID" value="HDL60163.1"/>
    <property type="molecule type" value="Genomic_DNA"/>
</dbReference>
<organism evidence="3">
    <name type="scientific">candidate division WOR-3 bacterium</name>
    <dbReference type="NCBI Taxonomy" id="2052148"/>
    <lineage>
        <taxon>Bacteria</taxon>
        <taxon>Bacteria division WOR-3</taxon>
    </lineage>
</organism>
<dbReference type="Pfam" id="PF00990">
    <property type="entry name" value="GGDEF"/>
    <property type="match status" value="1"/>
</dbReference>
<protein>
    <submittedName>
        <fullName evidence="3">Diguanylate cyclase</fullName>
    </submittedName>
</protein>
<proteinExistence type="predicted"/>
<dbReference type="GO" id="GO:0043709">
    <property type="term" value="P:cell adhesion involved in single-species biofilm formation"/>
    <property type="evidence" value="ECO:0007669"/>
    <property type="project" value="TreeGrafter"/>
</dbReference>
<dbReference type="InterPro" id="IPR029787">
    <property type="entry name" value="Nucleotide_cyclase"/>
</dbReference>
<dbReference type="InterPro" id="IPR000160">
    <property type="entry name" value="GGDEF_dom"/>
</dbReference>
<dbReference type="GO" id="GO:0005886">
    <property type="term" value="C:plasma membrane"/>
    <property type="evidence" value="ECO:0007669"/>
    <property type="project" value="TreeGrafter"/>
</dbReference>
<dbReference type="PANTHER" id="PTHR45138">
    <property type="entry name" value="REGULATORY COMPONENTS OF SENSORY TRANSDUCTION SYSTEM"/>
    <property type="match status" value="1"/>
</dbReference>
<dbReference type="AlphaFoldDB" id="A0A7V0LTU4"/>
<dbReference type="InterPro" id="IPR050469">
    <property type="entry name" value="Diguanylate_Cyclase"/>
</dbReference>
<gene>
    <name evidence="3" type="ORF">ENH14_01775</name>
</gene>
<feature type="domain" description="GGDEF" evidence="2">
    <location>
        <begin position="177"/>
        <end position="217"/>
    </location>
</feature>
<sequence>MCIYPLGISMAFLYSDYGLSSLSPLLIAILLLSYMGKSMSDFQIKLSRRIKEESELNKIARALGGILDPGVLVKKILEETLRFTRAKKVIFIPMRRLPCLRKAIMYDGVNFTSLTKEEAKKLPYTLALEVKSGGAFYAEILVDTPSPISKEEMILANNLIEIISKSLNNAILYKESIVDGLTGLYTRRYFENRLKEEIKRSDRYGDIFSLVMFDLDN</sequence>
<dbReference type="GO" id="GO:1902201">
    <property type="term" value="P:negative regulation of bacterial-type flagellum-dependent cell motility"/>
    <property type="evidence" value="ECO:0007669"/>
    <property type="project" value="TreeGrafter"/>
</dbReference>
<dbReference type="Gene3D" id="3.30.70.270">
    <property type="match status" value="1"/>
</dbReference>
<reference evidence="3" key="1">
    <citation type="journal article" date="2020" name="mSystems">
        <title>Genome- and Community-Level Interaction Insights into Carbon Utilization and Element Cycling Functions of Hydrothermarchaeota in Hydrothermal Sediment.</title>
        <authorList>
            <person name="Zhou Z."/>
            <person name="Liu Y."/>
            <person name="Xu W."/>
            <person name="Pan J."/>
            <person name="Luo Z.H."/>
            <person name="Li M."/>
        </authorList>
    </citation>
    <scope>NUCLEOTIDE SEQUENCE [LARGE SCALE GENOMIC DNA]</scope>
    <source>
        <strain evidence="3">HyVt-28</strain>
    </source>
</reference>
<evidence type="ECO:0000313" key="3">
    <source>
        <dbReference type="EMBL" id="HDL60163.1"/>
    </source>
</evidence>
<keyword evidence="1" id="KW-0472">Membrane</keyword>
<evidence type="ECO:0000256" key="1">
    <source>
        <dbReference type="SAM" id="Phobius"/>
    </source>
</evidence>
<feature type="transmembrane region" description="Helical" evidence="1">
    <location>
        <begin position="17"/>
        <end position="35"/>
    </location>
</feature>
<accession>A0A7V0LTU4</accession>
<comment type="caution">
    <text evidence="3">The sequence shown here is derived from an EMBL/GenBank/DDBJ whole genome shotgun (WGS) entry which is preliminary data.</text>
</comment>
<keyword evidence="1" id="KW-0812">Transmembrane</keyword>
<dbReference type="InterPro" id="IPR043128">
    <property type="entry name" value="Rev_trsase/Diguanyl_cyclase"/>
</dbReference>
<dbReference type="SUPFAM" id="SSF55073">
    <property type="entry name" value="Nucleotide cyclase"/>
    <property type="match status" value="1"/>
</dbReference>
<feature type="non-terminal residue" evidence="3">
    <location>
        <position position="217"/>
    </location>
</feature>
<evidence type="ECO:0000259" key="2">
    <source>
        <dbReference type="Pfam" id="PF00990"/>
    </source>
</evidence>
<keyword evidence="1" id="KW-1133">Transmembrane helix</keyword>
<dbReference type="GO" id="GO:0052621">
    <property type="term" value="F:diguanylate cyclase activity"/>
    <property type="evidence" value="ECO:0007669"/>
    <property type="project" value="TreeGrafter"/>
</dbReference>